<comment type="caution">
    <text evidence="1">The sequence shown here is derived from an EMBL/GenBank/DDBJ whole genome shotgun (WGS) entry which is preliminary data.</text>
</comment>
<reference evidence="1 2" key="1">
    <citation type="submission" date="2023-07" db="EMBL/GenBank/DDBJ databases">
        <title>Sorghum-associated microbial communities from plants grown in Nebraska, USA.</title>
        <authorList>
            <person name="Schachtman D."/>
        </authorList>
    </citation>
    <scope>NUCLEOTIDE SEQUENCE [LARGE SCALE GENOMIC DNA]</scope>
    <source>
        <strain evidence="1 2">BE198</strain>
    </source>
</reference>
<evidence type="ECO:0008006" key="3">
    <source>
        <dbReference type="Google" id="ProtNLM"/>
    </source>
</evidence>
<dbReference type="Proteomes" id="UP001251524">
    <property type="component" value="Unassembled WGS sequence"/>
</dbReference>
<name>A0ABU1W8V4_9GAMM</name>
<keyword evidence="2" id="KW-1185">Reference proteome</keyword>
<protein>
    <recommendedName>
        <fullName evidence="3">MarR family transcriptional regulator</fullName>
    </recommendedName>
</protein>
<accession>A0ABU1W8V4</accession>
<dbReference type="EMBL" id="JAVDVY010000001">
    <property type="protein sequence ID" value="MDR7133897.1"/>
    <property type="molecule type" value="Genomic_DNA"/>
</dbReference>
<sequence>MEKVDRYSGIVRNMGTQDLDLLECLLRIDQNLSLDDRASALLDRLVEGGLVDREGAFLALTTAGIERCRSLQHRIASDEEAAKVLAARGIALADIMSRK</sequence>
<evidence type="ECO:0000313" key="2">
    <source>
        <dbReference type="Proteomes" id="UP001251524"/>
    </source>
</evidence>
<dbReference type="RefSeq" id="WP_310059274.1">
    <property type="nucleotide sequence ID" value="NZ_JAVDVY010000001.1"/>
</dbReference>
<evidence type="ECO:0000313" key="1">
    <source>
        <dbReference type="EMBL" id="MDR7133897.1"/>
    </source>
</evidence>
<proteinExistence type="predicted"/>
<organism evidence="1 2">
    <name type="scientific">Lysobacter niastensis</name>
    <dbReference type="NCBI Taxonomy" id="380629"/>
    <lineage>
        <taxon>Bacteria</taxon>
        <taxon>Pseudomonadati</taxon>
        <taxon>Pseudomonadota</taxon>
        <taxon>Gammaproteobacteria</taxon>
        <taxon>Lysobacterales</taxon>
        <taxon>Lysobacteraceae</taxon>
        <taxon>Lysobacter</taxon>
    </lineage>
</organism>
<gene>
    <name evidence="1" type="ORF">J2X06_001081</name>
</gene>